<evidence type="ECO:0000313" key="7">
    <source>
        <dbReference type="Proteomes" id="UP000292402"/>
    </source>
</evidence>
<accession>A0A4Q4M5K4</accession>
<dbReference type="AlphaFoldDB" id="A0A4Q4M5K4"/>
<dbReference type="Proteomes" id="UP000292402">
    <property type="component" value="Unassembled WGS sequence"/>
</dbReference>
<comment type="caution">
    <text evidence="6">The sequence shown here is derived from an EMBL/GenBank/DDBJ whole genome shotgun (WGS) entry which is preliminary data.</text>
</comment>
<evidence type="ECO:0000256" key="2">
    <source>
        <dbReference type="ARBA" id="ARBA00022771"/>
    </source>
</evidence>
<dbReference type="Pfam" id="PF01753">
    <property type="entry name" value="zf-MYND"/>
    <property type="match status" value="1"/>
</dbReference>
<proteinExistence type="predicted"/>
<keyword evidence="1" id="KW-0479">Metal-binding</keyword>
<evidence type="ECO:0000256" key="3">
    <source>
        <dbReference type="ARBA" id="ARBA00022833"/>
    </source>
</evidence>
<organism evidence="6 7">
    <name type="scientific">Alternaria tenuissima</name>
    <dbReference type="NCBI Taxonomy" id="119927"/>
    <lineage>
        <taxon>Eukaryota</taxon>
        <taxon>Fungi</taxon>
        <taxon>Dikarya</taxon>
        <taxon>Ascomycota</taxon>
        <taxon>Pezizomycotina</taxon>
        <taxon>Dothideomycetes</taxon>
        <taxon>Pleosporomycetidae</taxon>
        <taxon>Pleosporales</taxon>
        <taxon>Pleosporineae</taxon>
        <taxon>Pleosporaceae</taxon>
        <taxon>Alternaria</taxon>
        <taxon>Alternaria sect. Alternaria</taxon>
        <taxon>Alternaria alternata complex</taxon>
    </lineage>
</organism>
<dbReference type="PROSITE" id="PS50865">
    <property type="entry name" value="ZF_MYND_2"/>
    <property type="match status" value="1"/>
</dbReference>
<name>A0A4Q4M5K4_9PLEO</name>
<reference evidence="7" key="1">
    <citation type="journal article" date="2019" name="bioRxiv">
        <title>Genomics, evolutionary history and diagnostics of the Alternaria alternata species group including apple and Asian pear pathotypes.</title>
        <authorList>
            <person name="Armitage A.D."/>
            <person name="Cockerton H.M."/>
            <person name="Sreenivasaprasad S."/>
            <person name="Woodhall J.W."/>
            <person name="Lane C.R."/>
            <person name="Harrison R.J."/>
            <person name="Clarkson J.P."/>
        </authorList>
    </citation>
    <scope>NUCLEOTIDE SEQUENCE [LARGE SCALE GENOMIC DNA]</scope>
    <source>
        <strain evidence="7">FERA 1082</strain>
    </source>
</reference>
<dbReference type="GO" id="GO:0008270">
    <property type="term" value="F:zinc ion binding"/>
    <property type="evidence" value="ECO:0007669"/>
    <property type="project" value="UniProtKB-KW"/>
</dbReference>
<evidence type="ECO:0000256" key="4">
    <source>
        <dbReference type="PROSITE-ProRule" id="PRU00134"/>
    </source>
</evidence>
<dbReference type="InterPro" id="IPR002893">
    <property type="entry name" value="Znf_MYND"/>
</dbReference>
<evidence type="ECO:0000313" key="6">
    <source>
        <dbReference type="EMBL" id="RYN43552.1"/>
    </source>
</evidence>
<sequence>MATGAEAACVVCGGPAHNKCGACKLDTSSRHYCGKACQVKDWPTHKKACKDIQNTNLEKKLTRVANIVQQGYYGFRKNTWDIPIVKVDRLGNNDLVLYISVPLSVSHANYISEFPQHLVSDKLTENAMLCALVRSEPATWMYSIIGELTKGKIY</sequence>
<keyword evidence="3" id="KW-0862">Zinc</keyword>
<dbReference type="EMBL" id="PDXA01000044">
    <property type="protein sequence ID" value="RYN43552.1"/>
    <property type="molecule type" value="Genomic_DNA"/>
</dbReference>
<dbReference type="SUPFAM" id="SSF144232">
    <property type="entry name" value="HIT/MYND zinc finger-like"/>
    <property type="match status" value="1"/>
</dbReference>
<evidence type="ECO:0000259" key="5">
    <source>
        <dbReference type="PROSITE" id="PS50865"/>
    </source>
</evidence>
<keyword evidence="2 4" id="KW-0863">Zinc-finger</keyword>
<protein>
    <recommendedName>
        <fullName evidence="5">MYND-type domain-containing protein</fullName>
    </recommendedName>
</protein>
<evidence type="ECO:0000256" key="1">
    <source>
        <dbReference type="ARBA" id="ARBA00022723"/>
    </source>
</evidence>
<gene>
    <name evidence="6" type="ORF">AA0114_g10265</name>
</gene>
<dbReference type="Gene3D" id="6.10.140.2220">
    <property type="match status" value="1"/>
</dbReference>
<feature type="domain" description="MYND-type" evidence="5">
    <location>
        <begin position="9"/>
        <end position="49"/>
    </location>
</feature>